<feature type="domain" description="N-acetyltransferase" evidence="1">
    <location>
        <begin position="1"/>
        <end position="134"/>
    </location>
</feature>
<reference evidence="2 3" key="1">
    <citation type="submission" date="2019-07" db="EMBL/GenBank/DDBJ databases">
        <title>Genomics analysis of Aphanomyces spp. identifies a new class of oomycete effector associated with host adaptation.</title>
        <authorList>
            <person name="Gaulin E."/>
        </authorList>
    </citation>
    <scope>NUCLEOTIDE SEQUENCE [LARGE SCALE GENOMIC DNA]</scope>
    <source>
        <strain evidence="2 3">ATCC 201684</strain>
    </source>
</reference>
<dbReference type="PROSITE" id="PS51186">
    <property type="entry name" value="GNAT"/>
    <property type="match status" value="1"/>
</dbReference>
<dbReference type="VEuPathDB" id="FungiDB:AeMF1_003070"/>
<dbReference type="EMBL" id="VJMJ01000140">
    <property type="protein sequence ID" value="KAF0731771.1"/>
    <property type="molecule type" value="Genomic_DNA"/>
</dbReference>
<dbReference type="InterPro" id="IPR000182">
    <property type="entry name" value="GNAT_dom"/>
</dbReference>
<organism evidence="2 3">
    <name type="scientific">Aphanomyces euteiches</name>
    <dbReference type="NCBI Taxonomy" id="100861"/>
    <lineage>
        <taxon>Eukaryota</taxon>
        <taxon>Sar</taxon>
        <taxon>Stramenopiles</taxon>
        <taxon>Oomycota</taxon>
        <taxon>Saprolegniomycetes</taxon>
        <taxon>Saprolegniales</taxon>
        <taxon>Verrucalvaceae</taxon>
        <taxon>Aphanomyces</taxon>
    </lineage>
</organism>
<dbReference type="CDD" id="cd04301">
    <property type="entry name" value="NAT_SF"/>
    <property type="match status" value="1"/>
</dbReference>
<dbReference type="Gene3D" id="3.40.630.30">
    <property type="match status" value="2"/>
</dbReference>
<dbReference type="PANTHER" id="PTHR37817:SF1">
    <property type="entry name" value="N-ACETYLTRANSFERASE EIS"/>
    <property type="match status" value="1"/>
</dbReference>
<dbReference type="AlphaFoldDB" id="A0A6G0WWC4"/>
<proteinExistence type="predicted"/>
<name>A0A6G0WWC4_9STRA</name>
<protein>
    <recommendedName>
        <fullName evidence="1">N-acetyltransferase domain-containing protein</fullName>
    </recommendedName>
</protein>
<dbReference type="PANTHER" id="PTHR37817">
    <property type="entry name" value="N-ACETYLTRANSFERASE EIS"/>
    <property type="match status" value="1"/>
</dbReference>
<evidence type="ECO:0000313" key="2">
    <source>
        <dbReference type="EMBL" id="KAF0731771.1"/>
    </source>
</evidence>
<dbReference type="GO" id="GO:0034069">
    <property type="term" value="F:aminoglycoside N-acetyltransferase activity"/>
    <property type="evidence" value="ECO:0007669"/>
    <property type="project" value="TreeGrafter"/>
</dbReference>
<evidence type="ECO:0000313" key="3">
    <source>
        <dbReference type="Proteomes" id="UP000481153"/>
    </source>
</evidence>
<dbReference type="SUPFAM" id="SSF55729">
    <property type="entry name" value="Acyl-CoA N-acyltransferases (Nat)"/>
    <property type="match status" value="1"/>
</dbReference>
<sequence length="293" mass="32144">MDVFKHDSPAYFRSHICDDERALEDLDNIVVAVEGATICATVRVVPRQQYFDGRVVSMGGIAEVSTKEAYRSKGLASKLLQAAIDGPLSRMELSCLHTNFDRLGGFYARHGWTSVEIRAVTVSITSLSDSLPPDVTIAPLDIHDKAETILQAYHRASSAMNGPIVRSVSYITKWIAARHARYGIRSMGAFAPDGTLLGYVFGMVNAKNAHNVHVDELIVPSTGNDKTARILSEHLLASLVVELPLTAGLPEPLALGLHLPPTDEVHVDRGWMYRGGTDSVRFDELVYWITDAF</sequence>
<dbReference type="Pfam" id="PF13527">
    <property type="entry name" value="Acetyltransf_9"/>
    <property type="match status" value="1"/>
</dbReference>
<keyword evidence="3" id="KW-1185">Reference proteome</keyword>
<comment type="caution">
    <text evidence="2">The sequence shown here is derived from an EMBL/GenBank/DDBJ whole genome shotgun (WGS) entry which is preliminary data.</text>
</comment>
<dbReference type="GO" id="GO:0030649">
    <property type="term" value="P:aminoglycoside antibiotic catabolic process"/>
    <property type="evidence" value="ECO:0007669"/>
    <property type="project" value="TreeGrafter"/>
</dbReference>
<dbReference type="InterPro" id="IPR016181">
    <property type="entry name" value="Acyl_CoA_acyltransferase"/>
</dbReference>
<evidence type="ECO:0000259" key="1">
    <source>
        <dbReference type="PROSITE" id="PS51186"/>
    </source>
</evidence>
<accession>A0A6G0WWC4</accession>
<gene>
    <name evidence="2" type="ORF">Ae201684_011073</name>
</gene>
<dbReference type="InterPro" id="IPR051554">
    <property type="entry name" value="Acetyltransferase_Eis"/>
</dbReference>
<dbReference type="Proteomes" id="UP000481153">
    <property type="component" value="Unassembled WGS sequence"/>
</dbReference>